<dbReference type="RefSeq" id="WP_279386150.1">
    <property type="nucleotide sequence ID" value="NZ_LN555523.1"/>
</dbReference>
<feature type="domain" description="Glycoside hydrolase family 65 N-terminal" evidence="6">
    <location>
        <begin position="16"/>
        <end position="267"/>
    </location>
</feature>
<comment type="similarity">
    <text evidence="1">Belongs to the glycosyl hydrolase 65 family.</text>
</comment>
<dbReference type="PANTHER" id="PTHR11051:SF14">
    <property type="entry name" value="MALTOSE PHOSPHORYLASE"/>
    <property type="match status" value="1"/>
</dbReference>
<dbReference type="InterPro" id="IPR005194">
    <property type="entry name" value="Glyco_hydro_65_C"/>
</dbReference>
<dbReference type="InterPro" id="IPR017045">
    <property type="entry name" value="Malt_Pase/Glycosyl_Hdrlase"/>
</dbReference>
<keyword evidence="8" id="KW-1185">Reference proteome</keyword>
<reference evidence="7 8" key="1">
    <citation type="submission" date="2014-04" db="EMBL/GenBank/DDBJ databases">
        <authorList>
            <person name="Hornung B.V."/>
        </authorList>
    </citation>
    <scope>NUCLEOTIDE SEQUENCE [LARGE SCALE GENOMIC DNA]</scope>
    <source>
        <strain evidence="7 8">CRIB</strain>
    </source>
</reference>
<name>A0A1V1HZP0_9FIRM</name>
<dbReference type="InterPro" id="IPR012341">
    <property type="entry name" value="6hp_glycosidase-like_sf"/>
</dbReference>
<dbReference type="SUPFAM" id="SSF74650">
    <property type="entry name" value="Galactose mutarotase-like"/>
    <property type="match status" value="1"/>
</dbReference>
<protein>
    <submittedName>
        <fullName evidence="7">Alpha,alpha-trehalose phosphorylase</fullName>
    </submittedName>
</protein>
<feature type="binding site" evidence="3">
    <location>
        <begin position="358"/>
        <end position="359"/>
    </location>
    <ligand>
        <name>substrate</name>
    </ligand>
</feature>
<dbReference type="Proteomes" id="UP000245622">
    <property type="component" value="Chromosome 1"/>
</dbReference>
<dbReference type="GeneID" id="82204781"/>
<proteinExistence type="inferred from homology"/>
<dbReference type="Gene3D" id="1.50.10.10">
    <property type="match status" value="1"/>
</dbReference>
<dbReference type="GO" id="GO:0030246">
    <property type="term" value="F:carbohydrate binding"/>
    <property type="evidence" value="ECO:0007669"/>
    <property type="project" value="InterPro"/>
</dbReference>
<dbReference type="EMBL" id="LN555523">
    <property type="protein sequence ID" value="CED93349.1"/>
    <property type="molecule type" value="Genomic_DNA"/>
</dbReference>
<evidence type="ECO:0000256" key="2">
    <source>
        <dbReference type="PIRSR" id="PIRSR036289-50"/>
    </source>
</evidence>
<dbReference type="Pfam" id="PF03632">
    <property type="entry name" value="Glyco_hydro_65m"/>
    <property type="match status" value="1"/>
</dbReference>
<evidence type="ECO:0000256" key="3">
    <source>
        <dbReference type="PIRSR" id="PIRSR036289-51"/>
    </source>
</evidence>
<feature type="binding site" evidence="3">
    <location>
        <begin position="595"/>
        <end position="596"/>
    </location>
    <ligand>
        <name>substrate</name>
    </ligand>
</feature>
<dbReference type="PIRSF" id="PIRSF036289">
    <property type="entry name" value="Glycosyl_hydrolase_malt_phosph"/>
    <property type="match status" value="1"/>
</dbReference>
<dbReference type="GO" id="GO:0005975">
    <property type="term" value="P:carbohydrate metabolic process"/>
    <property type="evidence" value="ECO:0007669"/>
    <property type="project" value="InterPro"/>
</dbReference>
<dbReference type="GO" id="GO:0004553">
    <property type="term" value="F:hydrolase activity, hydrolyzing O-glycosyl compounds"/>
    <property type="evidence" value="ECO:0007669"/>
    <property type="project" value="TreeGrafter"/>
</dbReference>
<dbReference type="Pfam" id="PF03636">
    <property type="entry name" value="Glyco_hydro_65N"/>
    <property type="match status" value="1"/>
</dbReference>
<dbReference type="InterPro" id="IPR037018">
    <property type="entry name" value="GH65_N"/>
</dbReference>
<dbReference type="SUPFAM" id="SSF48208">
    <property type="entry name" value="Six-hairpin glycosidases"/>
    <property type="match status" value="1"/>
</dbReference>
<evidence type="ECO:0000259" key="6">
    <source>
        <dbReference type="Pfam" id="PF03636"/>
    </source>
</evidence>
<dbReference type="Gene3D" id="2.70.98.40">
    <property type="entry name" value="Glycoside hydrolase, family 65, N-terminal domain"/>
    <property type="match status" value="1"/>
</dbReference>
<feature type="domain" description="Glycoside hydrolase family 65 central catalytic" evidence="4">
    <location>
        <begin position="323"/>
        <end position="682"/>
    </location>
</feature>
<dbReference type="InterPro" id="IPR005195">
    <property type="entry name" value="Glyco_hydro_65_M"/>
</dbReference>
<feature type="active site" description="Proton donor" evidence="2">
    <location>
        <position position="487"/>
    </location>
</feature>
<dbReference type="InterPro" id="IPR008928">
    <property type="entry name" value="6-hairpin_glycosidase_sf"/>
</dbReference>
<dbReference type="InterPro" id="IPR011013">
    <property type="entry name" value="Gal_mutarotase_sf_dom"/>
</dbReference>
<evidence type="ECO:0000259" key="5">
    <source>
        <dbReference type="Pfam" id="PF03633"/>
    </source>
</evidence>
<evidence type="ECO:0000313" key="7">
    <source>
        <dbReference type="EMBL" id="CED93349.1"/>
    </source>
</evidence>
<dbReference type="GO" id="GO:0016757">
    <property type="term" value="F:glycosyltransferase activity"/>
    <property type="evidence" value="ECO:0007669"/>
    <property type="project" value="UniProtKB-ARBA"/>
</dbReference>
<dbReference type="InterPro" id="IPR005196">
    <property type="entry name" value="Glyco_hydro_65_N"/>
</dbReference>
<accession>A0A1V1HZP0</accession>
<sequence>MKRLFNTIDEWKIIQDKIEFEENRLAESIMSIGNGYMGMRGNYEEYYSKDSHRGSYIGGVWYPDKTRVGWWKNGYPNYFGKVPNSVNFIGIDVYINGKILDLGKAEVKDFYRELDMKNGTLTRKFIANIDGYEIEAKVTRFLSIVAKELGVIKYEIKSLNFDGEIMFCPYLDSNVKNEDSNYDETFWVNVSTDSKNNYGNVVAKTKDNPFNTEVFTIASVMNIRFNKETKLNTYSNREYYSDNTLIFDIKESETVAIEKYIAITTTRDYEENKLVEKAEYILNKEINKGYETVLQEQIKAWNKRWETSDIKIDGDDLAQQGIRYNLFQLFSTYYGDDSRLNIGPKGFTGEKYGGATYWDTEAYCLPVYLGTTSKEVSKNLLLYRYNQLEKAKENAQKLGLEGALYPMVTFNGEECHNEWEITFEEIHRNGSIIYAIYNYTNYTGDYEYIKEYGIDVIVEVARFWASRVHLNKRKGLYMIHGVTGPNEYDNNVNNNWYTNYLAKWCLEYAAENIFKLEKECIESVNRNNVSKEEVKMWLNIADKMYLPYDEELDIIVQHDDFLDKEFIKVNDLPKNNLPLNQNWSWDKILRSCFIKQADVLQGIYYFNDKFTFKEKKRNFEFYESYTVHESSLSPSIYSIIACEIDNLDKAYELYSRTARLDLDNYNNDTEDGLHITSMSGAWLSIIQGFAGMRTNNQTLSFNPKLPNKWNSYSFNINYRENKLKIEVNKDGINITNLEGNDIEVNVYDKKYIVKNNEYIAYRYVALS</sequence>
<dbReference type="AlphaFoldDB" id="A0A1V1HZP0"/>
<evidence type="ECO:0000259" key="4">
    <source>
        <dbReference type="Pfam" id="PF03632"/>
    </source>
</evidence>
<dbReference type="Pfam" id="PF03633">
    <property type="entry name" value="Glyco_hydro_65C"/>
    <property type="match status" value="1"/>
</dbReference>
<evidence type="ECO:0000256" key="1">
    <source>
        <dbReference type="ARBA" id="ARBA00006768"/>
    </source>
</evidence>
<evidence type="ECO:0000313" key="8">
    <source>
        <dbReference type="Proteomes" id="UP000245622"/>
    </source>
</evidence>
<gene>
    <name evidence="7" type="ORF">CRIB_596</name>
</gene>
<feature type="domain" description="Glycoside hydrolase family 65 C-terminal" evidence="5">
    <location>
        <begin position="692"/>
        <end position="753"/>
    </location>
</feature>
<dbReference type="PANTHER" id="PTHR11051">
    <property type="entry name" value="GLYCOSYL HYDROLASE-RELATED"/>
    <property type="match status" value="1"/>
</dbReference>
<dbReference type="KEGG" id="ril:CRIB_596"/>
<organism evidence="7 8">
    <name type="scientific">Romboutsia ilealis</name>
    <dbReference type="NCBI Taxonomy" id="1115758"/>
    <lineage>
        <taxon>Bacteria</taxon>
        <taxon>Bacillati</taxon>
        <taxon>Bacillota</taxon>
        <taxon>Clostridia</taxon>
        <taxon>Peptostreptococcales</taxon>
        <taxon>Peptostreptococcaceae</taxon>
        <taxon>Romboutsia</taxon>
    </lineage>
</organism>
<dbReference type="NCBIfam" id="NF010380">
    <property type="entry name" value="PRK13807.1"/>
    <property type="match status" value="1"/>
</dbReference>
<dbReference type="Gene3D" id="2.60.420.10">
    <property type="entry name" value="Maltose phosphorylase, domain 3"/>
    <property type="match status" value="1"/>
</dbReference>